<dbReference type="InterPro" id="IPR016181">
    <property type="entry name" value="Acyl_CoA_acyltransferase"/>
</dbReference>
<dbReference type="Proteomes" id="UP001139011">
    <property type="component" value="Unassembled WGS sequence"/>
</dbReference>
<evidence type="ECO:0000259" key="1">
    <source>
        <dbReference type="PROSITE" id="PS51186"/>
    </source>
</evidence>
<evidence type="ECO:0000313" key="2">
    <source>
        <dbReference type="EMBL" id="MCK6256283.1"/>
    </source>
</evidence>
<dbReference type="PROSITE" id="PS51186">
    <property type="entry name" value="GNAT"/>
    <property type="match status" value="1"/>
</dbReference>
<dbReference type="EMBL" id="JAIWJX010000002">
    <property type="protein sequence ID" value="MCK6256283.1"/>
    <property type="molecule type" value="Genomic_DNA"/>
</dbReference>
<dbReference type="PANTHER" id="PTHR43792:SF13">
    <property type="entry name" value="ACETYLTRANSFERASE"/>
    <property type="match status" value="1"/>
</dbReference>
<dbReference type="InterPro" id="IPR000182">
    <property type="entry name" value="GNAT_dom"/>
</dbReference>
<evidence type="ECO:0000313" key="3">
    <source>
        <dbReference type="Proteomes" id="UP001139011"/>
    </source>
</evidence>
<protein>
    <submittedName>
        <fullName evidence="2">GNAT family N-acetyltransferase</fullName>
    </submittedName>
</protein>
<dbReference type="RefSeq" id="WP_248251981.1">
    <property type="nucleotide sequence ID" value="NZ_JAIWJX010000002.1"/>
</dbReference>
<accession>A0A9X1XBD6</accession>
<dbReference type="Pfam" id="PF13302">
    <property type="entry name" value="Acetyltransf_3"/>
    <property type="match status" value="1"/>
</dbReference>
<dbReference type="GO" id="GO:0016747">
    <property type="term" value="F:acyltransferase activity, transferring groups other than amino-acyl groups"/>
    <property type="evidence" value="ECO:0007669"/>
    <property type="project" value="InterPro"/>
</dbReference>
<dbReference type="CDD" id="cd04301">
    <property type="entry name" value="NAT_SF"/>
    <property type="match status" value="1"/>
</dbReference>
<name>A0A9X1XBD6_9BACL</name>
<dbReference type="InterPro" id="IPR051531">
    <property type="entry name" value="N-acetyltransferase"/>
</dbReference>
<sequence length="162" mass="18280">MKLETERLFIIPCSKPYIESLSTDAYPIRNQIKSHVERLEQDPELYGWGVWLVTEKETGMIVGDIGFKGKPSAERTVEVGYGIIPSAQQKGYATESVKAIIDWAFTSDQVNRVIAECLINNDPSIRVLEKINMKRLGQEGEMLNWELKKEEAGLTKNTAAFS</sequence>
<dbReference type="SUPFAM" id="SSF55729">
    <property type="entry name" value="Acyl-CoA N-acyltransferases (Nat)"/>
    <property type="match status" value="1"/>
</dbReference>
<reference evidence="2" key="1">
    <citation type="submission" date="2021-09" db="EMBL/GenBank/DDBJ databases">
        <title>Genome analysis of Fictibacillus sp. KIGAM418 isolated from marine sediment.</title>
        <authorList>
            <person name="Seo M.-J."/>
            <person name="Cho E.-S."/>
            <person name="Hwang C.Y."/>
        </authorList>
    </citation>
    <scope>NUCLEOTIDE SEQUENCE</scope>
    <source>
        <strain evidence="2">KIGAM418</strain>
    </source>
</reference>
<gene>
    <name evidence="2" type="ORF">LCY76_06700</name>
</gene>
<organism evidence="2 3">
    <name type="scientific">Fictibacillus marinisediminis</name>
    <dbReference type="NCBI Taxonomy" id="2878389"/>
    <lineage>
        <taxon>Bacteria</taxon>
        <taxon>Bacillati</taxon>
        <taxon>Bacillota</taxon>
        <taxon>Bacilli</taxon>
        <taxon>Bacillales</taxon>
        <taxon>Fictibacillaceae</taxon>
        <taxon>Fictibacillus</taxon>
    </lineage>
</organism>
<proteinExistence type="predicted"/>
<comment type="caution">
    <text evidence="2">The sequence shown here is derived from an EMBL/GenBank/DDBJ whole genome shotgun (WGS) entry which is preliminary data.</text>
</comment>
<dbReference type="AlphaFoldDB" id="A0A9X1XBD6"/>
<keyword evidence="3" id="KW-1185">Reference proteome</keyword>
<feature type="domain" description="N-acetyltransferase" evidence="1">
    <location>
        <begin position="1"/>
        <end position="157"/>
    </location>
</feature>
<dbReference type="Gene3D" id="3.40.630.30">
    <property type="match status" value="1"/>
</dbReference>
<dbReference type="PANTHER" id="PTHR43792">
    <property type="entry name" value="GNAT FAMILY, PUTATIVE (AFU_ORTHOLOGUE AFUA_3G00765)-RELATED-RELATED"/>
    <property type="match status" value="1"/>
</dbReference>